<protein>
    <submittedName>
        <fullName evidence="1">Uncharacterized protein</fullName>
    </submittedName>
</protein>
<comment type="caution">
    <text evidence="1">The sequence shown here is derived from an EMBL/GenBank/DDBJ whole genome shotgun (WGS) entry which is preliminary data.</text>
</comment>
<dbReference type="Proteomes" id="UP001163835">
    <property type="component" value="Unassembled WGS sequence"/>
</dbReference>
<evidence type="ECO:0000313" key="1">
    <source>
        <dbReference type="EMBL" id="KAJ3812877.1"/>
    </source>
</evidence>
<sequence length="441" mass="47029">MSSGPTSPPTSPSALYAYKLRDDGYDVALLPPSPRSSTLLVAPKPTYPPPLNTDYSEDLYSSPSDSESIHDDPLSSPPPISLLPYAAPSRPSSTGFLLSPSEPNSESQHPPSLSGITEPYLSPSTLSMSTPPPSSMSTPGPSNSASFSSKSSKSSNSPRRQSLLDPRASAGAKGRMISSPPPRMHMIRVPSEETRVLARAQQQTDFKSSHPNHPARGSVVLYRLDDPAQDVLNMRDVEALLPPNLPFGSGAGGRSRQDRSGSGSTTISRSSMDGVGSGSLAGSMRSFSSRHSVMSGDSRIPLIRSDFRDGSHRKGHEMQLVAYAYQPDALLDGEDDGEDDDWLHDPKVSFYASPQSKAVVGGNKGKVSALSPSLRTGKSGYVEEFVSMRGLGNYFMLWLLLVGLVALFIFYPVVTEAGRSDLSDSIVNNPNINSTGQATAR</sequence>
<name>A0ACC1U717_9AGAR</name>
<organism evidence="1 2">
    <name type="scientific">Lentinula aff. lateritia</name>
    <dbReference type="NCBI Taxonomy" id="2804960"/>
    <lineage>
        <taxon>Eukaryota</taxon>
        <taxon>Fungi</taxon>
        <taxon>Dikarya</taxon>
        <taxon>Basidiomycota</taxon>
        <taxon>Agaricomycotina</taxon>
        <taxon>Agaricomycetes</taxon>
        <taxon>Agaricomycetidae</taxon>
        <taxon>Agaricales</taxon>
        <taxon>Marasmiineae</taxon>
        <taxon>Omphalotaceae</taxon>
        <taxon>Lentinula</taxon>
    </lineage>
</organism>
<gene>
    <name evidence="1" type="ORF">F5876DRAFT_74403</name>
</gene>
<proteinExistence type="predicted"/>
<keyword evidence="2" id="KW-1185">Reference proteome</keyword>
<accession>A0ACC1U717</accession>
<reference evidence="1" key="1">
    <citation type="submission" date="2022-09" db="EMBL/GenBank/DDBJ databases">
        <title>A Global Phylogenomic Analysis of the Shiitake Genus Lentinula.</title>
        <authorList>
            <consortium name="DOE Joint Genome Institute"/>
            <person name="Sierra-Patev S."/>
            <person name="Min B."/>
            <person name="Naranjo-Ortiz M."/>
            <person name="Looney B."/>
            <person name="Konkel Z."/>
            <person name="Slot J.C."/>
            <person name="Sakamoto Y."/>
            <person name="Steenwyk J.L."/>
            <person name="Rokas A."/>
            <person name="Carro J."/>
            <person name="Camarero S."/>
            <person name="Ferreira P."/>
            <person name="Molpeceres G."/>
            <person name="Ruiz-Duenas F.J."/>
            <person name="Serrano A."/>
            <person name="Henrissat B."/>
            <person name="Drula E."/>
            <person name="Hughes K.W."/>
            <person name="Mata J.L."/>
            <person name="Ishikawa N.K."/>
            <person name="Vargas-Isla R."/>
            <person name="Ushijima S."/>
            <person name="Smith C.A."/>
            <person name="Ahrendt S."/>
            <person name="Andreopoulos W."/>
            <person name="He G."/>
            <person name="Labutti K."/>
            <person name="Lipzen A."/>
            <person name="Ng V."/>
            <person name="Riley R."/>
            <person name="Sandor L."/>
            <person name="Barry K."/>
            <person name="Martinez A.T."/>
            <person name="Xiao Y."/>
            <person name="Gibbons J.G."/>
            <person name="Terashima K."/>
            <person name="Grigoriev I.V."/>
            <person name="Hibbett D.S."/>
        </authorList>
    </citation>
    <scope>NUCLEOTIDE SEQUENCE</scope>
    <source>
        <strain evidence="1">TMI1499</strain>
    </source>
</reference>
<dbReference type="EMBL" id="MU795009">
    <property type="protein sequence ID" value="KAJ3812877.1"/>
    <property type="molecule type" value="Genomic_DNA"/>
</dbReference>
<evidence type="ECO:0000313" key="2">
    <source>
        <dbReference type="Proteomes" id="UP001163835"/>
    </source>
</evidence>